<organism evidence="1">
    <name type="scientific">marine sediment metagenome</name>
    <dbReference type="NCBI Taxonomy" id="412755"/>
    <lineage>
        <taxon>unclassified sequences</taxon>
        <taxon>metagenomes</taxon>
        <taxon>ecological metagenomes</taxon>
    </lineage>
</organism>
<dbReference type="AlphaFoldDB" id="X1TCR0"/>
<reference evidence="1" key="1">
    <citation type="journal article" date="2014" name="Front. Microbiol.">
        <title>High frequency of phylogenetically diverse reductive dehalogenase-homologous genes in deep subseafloor sedimentary metagenomes.</title>
        <authorList>
            <person name="Kawai M."/>
            <person name="Futagami T."/>
            <person name="Toyoda A."/>
            <person name="Takaki Y."/>
            <person name="Nishi S."/>
            <person name="Hori S."/>
            <person name="Arai W."/>
            <person name="Tsubouchi T."/>
            <person name="Morono Y."/>
            <person name="Uchiyama I."/>
            <person name="Ito T."/>
            <person name="Fujiyama A."/>
            <person name="Inagaki F."/>
            <person name="Takami H."/>
        </authorList>
    </citation>
    <scope>NUCLEOTIDE SEQUENCE</scope>
    <source>
        <strain evidence="1">Expedition CK06-06</strain>
    </source>
</reference>
<proteinExistence type="predicted"/>
<feature type="non-terminal residue" evidence="1">
    <location>
        <position position="89"/>
    </location>
</feature>
<dbReference type="EMBL" id="BARW01010564">
    <property type="protein sequence ID" value="GAI77829.1"/>
    <property type="molecule type" value="Genomic_DNA"/>
</dbReference>
<sequence>MDYLIGDTIQLRATIKDFAGVETAPASEPTVSVFDLDETELLSSGVSILTTGTTAQYYYDWKVSTGLTANTNLIAVWSWAGPHKKKMTF</sequence>
<name>X1TCR0_9ZZZZ</name>
<gene>
    <name evidence="1" type="ORF">S12H4_20750</name>
</gene>
<accession>X1TCR0</accession>
<comment type="caution">
    <text evidence="1">The sequence shown here is derived from an EMBL/GenBank/DDBJ whole genome shotgun (WGS) entry which is preliminary data.</text>
</comment>
<protein>
    <submittedName>
        <fullName evidence="1">Uncharacterized protein</fullName>
    </submittedName>
</protein>
<evidence type="ECO:0000313" key="1">
    <source>
        <dbReference type="EMBL" id="GAI77829.1"/>
    </source>
</evidence>